<evidence type="ECO:0000256" key="2">
    <source>
        <dbReference type="ARBA" id="ARBA00022898"/>
    </source>
</evidence>
<dbReference type="PANTHER" id="PTHR11601">
    <property type="entry name" value="CYSTEINE DESULFURYLASE FAMILY MEMBER"/>
    <property type="match status" value="1"/>
</dbReference>
<gene>
    <name evidence="4" type="ORF">WDJ61_13015</name>
</gene>
<keyword evidence="5" id="KW-1185">Reference proteome</keyword>
<dbReference type="SUPFAM" id="SSF53383">
    <property type="entry name" value="PLP-dependent transferases"/>
    <property type="match status" value="1"/>
</dbReference>
<reference evidence="4 5" key="1">
    <citation type="submission" date="2024-02" db="EMBL/GenBank/DDBJ databases">
        <title>Seven novel Bacillus-like species.</title>
        <authorList>
            <person name="Liu G."/>
        </authorList>
    </citation>
    <scope>NUCLEOTIDE SEQUENCE [LARGE SCALE GENOMIC DNA]</scope>
    <source>
        <strain evidence="4 5">FJAT-52991</strain>
    </source>
</reference>
<dbReference type="InterPro" id="IPR015422">
    <property type="entry name" value="PyrdxlP-dep_Trfase_small"/>
</dbReference>
<dbReference type="Gene3D" id="3.90.1150.10">
    <property type="entry name" value="Aspartate Aminotransferase, domain 1"/>
    <property type="match status" value="1"/>
</dbReference>
<name>A0ABZ2N372_9BACI</name>
<dbReference type="InterPro" id="IPR016454">
    <property type="entry name" value="Cysteine_dSase"/>
</dbReference>
<dbReference type="NCBIfam" id="NF002806">
    <property type="entry name" value="PRK02948.1"/>
    <property type="match status" value="1"/>
</dbReference>
<dbReference type="RefSeq" id="WP_338750394.1">
    <property type="nucleotide sequence ID" value="NZ_CP147404.1"/>
</dbReference>
<dbReference type="PANTHER" id="PTHR11601:SF36">
    <property type="entry name" value="CYSTEINE DESULFURASE NIFS-RELATED"/>
    <property type="match status" value="1"/>
</dbReference>
<dbReference type="InterPro" id="IPR000192">
    <property type="entry name" value="Aminotrans_V_dom"/>
</dbReference>
<accession>A0ABZ2N372</accession>
<feature type="domain" description="Aminotransferase class V" evidence="3">
    <location>
        <begin position="3"/>
        <end position="361"/>
    </location>
</feature>
<evidence type="ECO:0000256" key="1">
    <source>
        <dbReference type="ARBA" id="ARBA00001933"/>
    </source>
</evidence>
<dbReference type="Gene3D" id="1.10.260.50">
    <property type="match status" value="1"/>
</dbReference>
<dbReference type="Proteomes" id="UP001387364">
    <property type="component" value="Chromosome"/>
</dbReference>
<organism evidence="4 5">
    <name type="scientific">Bacillus kandeliae</name>
    <dbReference type="NCBI Taxonomy" id="3129297"/>
    <lineage>
        <taxon>Bacteria</taxon>
        <taxon>Bacillati</taxon>
        <taxon>Bacillota</taxon>
        <taxon>Bacilli</taxon>
        <taxon>Bacillales</taxon>
        <taxon>Bacillaceae</taxon>
        <taxon>Bacillus</taxon>
    </lineage>
</organism>
<dbReference type="Gene3D" id="3.40.640.10">
    <property type="entry name" value="Type I PLP-dependent aspartate aminotransferase-like (Major domain)"/>
    <property type="match status" value="1"/>
</dbReference>
<dbReference type="PIRSF" id="PIRSF005572">
    <property type="entry name" value="NifS"/>
    <property type="match status" value="1"/>
</dbReference>
<evidence type="ECO:0000313" key="5">
    <source>
        <dbReference type="Proteomes" id="UP001387364"/>
    </source>
</evidence>
<dbReference type="InterPro" id="IPR015421">
    <property type="entry name" value="PyrdxlP-dep_Trfase_major"/>
</dbReference>
<proteinExistence type="predicted"/>
<dbReference type="InterPro" id="IPR015424">
    <property type="entry name" value="PyrdxlP-dep_Trfase"/>
</dbReference>
<evidence type="ECO:0000313" key="4">
    <source>
        <dbReference type="EMBL" id="WXB92169.1"/>
    </source>
</evidence>
<sequence length="378" mass="41726">MPYFDYAATTPMCEEALNVYIEASRQFFGNSSSLHDDGERARFLLDSCRERLATFIGGQQEGIYFTSGGTESNLLAIISLAKQKKDEGTHIITTMTEHSSVHTAMSYLEKEGFQITRLPLNSEGLLEISTLKAAIRQDTILVCLQYVNSEIGTIQPVIEAGMMLKQKGILLHCDCVQAFGKIDLHSLIPYVTSLSIASHKIYGPKGVGAAYISPSIPWQPLFPGISHEKGFRGGTVDVPGIAAFIVAAEKVCQSYSLHKEWNLRQRLKEQLAHSRYEWIEADKEHQLPSIIGMRLAGTEGQLIMLKLNEYGFSISTGSACQASIEGGTKAVQAMGFSEEEAKQFFRISFGEETTLAEIDALAKRLLKTSYATMNSMEI</sequence>
<evidence type="ECO:0000259" key="3">
    <source>
        <dbReference type="Pfam" id="PF00266"/>
    </source>
</evidence>
<comment type="cofactor">
    <cofactor evidence="1">
        <name>pyridoxal 5'-phosphate</name>
        <dbReference type="ChEBI" id="CHEBI:597326"/>
    </cofactor>
</comment>
<keyword evidence="2" id="KW-0663">Pyridoxal phosphate</keyword>
<dbReference type="EMBL" id="CP147404">
    <property type="protein sequence ID" value="WXB92169.1"/>
    <property type="molecule type" value="Genomic_DNA"/>
</dbReference>
<protein>
    <submittedName>
        <fullName evidence="4">IscS subfamily cysteine desulfurase</fullName>
    </submittedName>
</protein>
<dbReference type="Pfam" id="PF00266">
    <property type="entry name" value="Aminotran_5"/>
    <property type="match status" value="1"/>
</dbReference>